<dbReference type="Gene3D" id="2.40.70.10">
    <property type="entry name" value="Acid Proteases"/>
    <property type="match status" value="1"/>
</dbReference>
<feature type="region of interest" description="Disordered" evidence="1">
    <location>
        <begin position="170"/>
        <end position="197"/>
    </location>
</feature>
<dbReference type="Gene3D" id="3.10.10.10">
    <property type="entry name" value="HIV Type 1 Reverse Transcriptase, subunit A, domain 1"/>
    <property type="match status" value="1"/>
</dbReference>
<dbReference type="SUPFAM" id="SSF56672">
    <property type="entry name" value="DNA/RNA polymerases"/>
    <property type="match status" value="1"/>
</dbReference>
<dbReference type="AlphaFoldDB" id="A0A1S3T838"/>
<evidence type="ECO:0000313" key="4">
    <source>
        <dbReference type="RefSeq" id="XP_014489933.1"/>
    </source>
</evidence>
<dbReference type="InterPro" id="IPR021109">
    <property type="entry name" value="Peptidase_aspartic_dom_sf"/>
</dbReference>
<evidence type="ECO:0000259" key="2">
    <source>
        <dbReference type="Pfam" id="PF03732"/>
    </source>
</evidence>
<dbReference type="InterPro" id="IPR005162">
    <property type="entry name" value="Retrotrans_gag_dom"/>
</dbReference>
<protein>
    <submittedName>
        <fullName evidence="4">Uncharacterized protein LOC106752715</fullName>
    </submittedName>
</protein>
<dbReference type="RefSeq" id="XP_014489933.1">
    <property type="nucleotide sequence ID" value="XM_014634447.1"/>
</dbReference>
<dbReference type="Pfam" id="PF03732">
    <property type="entry name" value="Retrotrans_gag"/>
    <property type="match status" value="1"/>
</dbReference>
<reference evidence="4" key="1">
    <citation type="submission" date="2025-08" db="UniProtKB">
        <authorList>
            <consortium name="RefSeq"/>
        </authorList>
    </citation>
    <scope>IDENTIFICATION</scope>
    <source>
        <tissue evidence="4">Leaf</tissue>
    </source>
</reference>
<proteinExistence type="predicted"/>
<dbReference type="PANTHER" id="PTHR33240">
    <property type="entry name" value="OS08G0508500 PROTEIN"/>
    <property type="match status" value="1"/>
</dbReference>
<dbReference type="STRING" id="3916.A0A1S3T838"/>
<dbReference type="PANTHER" id="PTHR33240:SF17">
    <property type="entry name" value="EUKARYOTIC PEPTIDE CHAIN RELEASE FACTOR GTP-BINDING SUBUNIT-LIKE"/>
    <property type="match status" value="1"/>
</dbReference>
<feature type="region of interest" description="Disordered" evidence="1">
    <location>
        <begin position="291"/>
        <end position="328"/>
    </location>
</feature>
<gene>
    <name evidence="4" type="primary">LOC106752715</name>
</gene>
<dbReference type="OrthoDB" id="1751689at2759"/>
<dbReference type="CDD" id="cd00303">
    <property type="entry name" value="retropepsin_like"/>
    <property type="match status" value="1"/>
</dbReference>
<sequence length="686" mass="77295">MPENKVFPWVEKYGGASDPVKHLRSFVDAMAVYSSDKLVWCRVFSLSLKDEALDWFHSLPPRSIDGFVTLRQLFSQQYASNRSRGLTYTALVRMKQGREESLKGFMERFNRTARQVRNVDQRLIVSALTTALRPGPFVDYLYEEEPQSMDELQHKLAGFIRVEEGRAYRGDQGDEGGSNVKIGRDRRGEKRSADGECRSGMKRGVEIQRAQQYVHHTPLSAPRVRVLEEALRANLLTVARSPTPRGADENKHCRYHQNMGHSTEDCIALKDKLESLVQAGHLREFVQRANPHPREIPGRYGGRPPAGQRVQPAAERTEGGGSGERPLRGVINTISGGFTGGGASSAARKRHLRNLHSVNKVGIAGRTMPTIAFSDEDFHAPDPDQDDPMVITTIIARYSVGKMLIDQGSSANILYWKTFQQMDIPDESIMPFNEKILGFAGERVDTRGYVDLKMCLGAEAGAKELRVRFLLVEAETSYNVLLGRPCLNAFGAIVSTPHLTMKYPTDDGTIWTVRADQRVARECYAAGLKVQPPRHKVQPPRHKVCETRPTTLAVELDPREDTADRVEPMREVRPFLLEGEDRGTMVGKDLQDDERQRLESVLLENKDLFAWTASDMPGIHPDVISHRLSIFRDARPVSQKKRRLGVEKRRAVVEEVGKFIEAEFIREVKYTTWLANVVMVKKSSGK</sequence>
<dbReference type="InterPro" id="IPR043502">
    <property type="entry name" value="DNA/RNA_pol_sf"/>
</dbReference>
<organism evidence="3 4">
    <name type="scientific">Vigna radiata var. radiata</name>
    <name type="common">Mung bean</name>
    <name type="synonym">Phaseolus aureus</name>
    <dbReference type="NCBI Taxonomy" id="3916"/>
    <lineage>
        <taxon>Eukaryota</taxon>
        <taxon>Viridiplantae</taxon>
        <taxon>Streptophyta</taxon>
        <taxon>Embryophyta</taxon>
        <taxon>Tracheophyta</taxon>
        <taxon>Spermatophyta</taxon>
        <taxon>Magnoliopsida</taxon>
        <taxon>eudicotyledons</taxon>
        <taxon>Gunneridae</taxon>
        <taxon>Pentapetalae</taxon>
        <taxon>rosids</taxon>
        <taxon>fabids</taxon>
        <taxon>Fabales</taxon>
        <taxon>Fabaceae</taxon>
        <taxon>Papilionoideae</taxon>
        <taxon>50 kb inversion clade</taxon>
        <taxon>NPAAA clade</taxon>
        <taxon>indigoferoid/millettioid clade</taxon>
        <taxon>Phaseoleae</taxon>
        <taxon>Vigna</taxon>
    </lineage>
</organism>
<dbReference type="GeneID" id="106752715"/>
<name>A0A1S3T838_VIGRR</name>
<evidence type="ECO:0000256" key="1">
    <source>
        <dbReference type="SAM" id="MobiDB-lite"/>
    </source>
</evidence>
<dbReference type="Proteomes" id="UP000087766">
    <property type="component" value="Unplaced"/>
</dbReference>
<feature type="compositionally biased region" description="Basic and acidic residues" evidence="1">
    <location>
        <begin position="182"/>
        <end position="197"/>
    </location>
</feature>
<dbReference type="KEGG" id="vra:106752715"/>
<feature type="domain" description="Retrotransposon gag" evidence="2">
    <location>
        <begin position="43"/>
        <end position="133"/>
    </location>
</feature>
<evidence type="ECO:0000313" key="3">
    <source>
        <dbReference type="Proteomes" id="UP000087766"/>
    </source>
</evidence>
<accession>A0A1S3T838</accession>
<keyword evidence="3" id="KW-1185">Reference proteome</keyword>